<dbReference type="EMBL" id="JARKNE010000011">
    <property type="protein sequence ID" value="KAK5785096.1"/>
    <property type="molecule type" value="Genomic_DNA"/>
</dbReference>
<sequence length="55" mass="5822">MTYPCLVYGSIEHRVSDCLRKAIVVRDQHVSVVAITPAPAQGRGRGRGDGGKGVS</sequence>
<comment type="caution">
    <text evidence="2">The sequence shown here is derived from an EMBL/GenBank/DDBJ whole genome shotgun (WGS) entry which is preliminary data.</text>
</comment>
<evidence type="ECO:0000313" key="3">
    <source>
        <dbReference type="Proteomes" id="UP001358586"/>
    </source>
</evidence>
<reference evidence="2 3" key="1">
    <citation type="submission" date="2023-03" db="EMBL/GenBank/DDBJ databases">
        <title>WGS of Gossypium arboreum.</title>
        <authorList>
            <person name="Yu D."/>
        </authorList>
    </citation>
    <scope>NUCLEOTIDE SEQUENCE [LARGE SCALE GENOMIC DNA]</scope>
    <source>
        <tissue evidence="2">Leaf</tissue>
    </source>
</reference>
<organism evidence="2 3">
    <name type="scientific">Gossypium arboreum</name>
    <name type="common">Tree cotton</name>
    <name type="synonym">Gossypium nanking</name>
    <dbReference type="NCBI Taxonomy" id="29729"/>
    <lineage>
        <taxon>Eukaryota</taxon>
        <taxon>Viridiplantae</taxon>
        <taxon>Streptophyta</taxon>
        <taxon>Embryophyta</taxon>
        <taxon>Tracheophyta</taxon>
        <taxon>Spermatophyta</taxon>
        <taxon>Magnoliopsida</taxon>
        <taxon>eudicotyledons</taxon>
        <taxon>Gunneridae</taxon>
        <taxon>Pentapetalae</taxon>
        <taxon>rosids</taxon>
        <taxon>malvids</taxon>
        <taxon>Malvales</taxon>
        <taxon>Malvaceae</taxon>
        <taxon>Malvoideae</taxon>
        <taxon>Gossypium</taxon>
    </lineage>
</organism>
<keyword evidence="3" id="KW-1185">Reference proteome</keyword>
<accession>A0ABR0N3F2</accession>
<name>A0ABR0N3F2_GOSAR</name>
<proteinExistence type="predicted"/>
<evidence type="ECO:0000313" key="2">
    <source>
        <dbReference type="EMBL" id="KAK5785096.1"/>
    </source>
</evidence>
<protein>
    <submittedName>
        <fullName evidence="2">Uncharacterized protein</fullName>
    </submittedName>
</protein>
<feature type="compositionally biased region" description="Basic and acidic residues" evidence="1">
    <location>
        <begin position="46"/>
        <end position="55"/>
    </location>
</feature>
<evidence type="ECO:0000256" key="1">
    <source>
        <dbReference type="SAM" id="MobiDB-lite"/>
    </source>
</evidence>
<gene>
    <name evidence="2" type="ORF">PVK06_039646</name>
</gene>
<dbReference type="Proteomes" id="UP001358586">
    <property type="component" value="Chromosome 11"/>
</dbReference>
<feature type="region of interest" description="Disordered" evidence="1">
    <location>
        <begin position="36"/>
        <end position="55"/>
    </location>
</feature>